<evidence type="ECO:0000259" key="2">
    <source>
        <dbReference type="Pfam" id="PF05532"/>
    </source>
</evidence>
<keyword evidence="4" id="KW-1185">Reference proteome</keyword>
<organism evidence="3 4">
    <name type="scientific">Sphingomonas citri</name>
    <dbReference type="NCBI Taxonomy" id="2862499"/>
    <lineage>
        <taxon>Bacteria</taxon>
        <taxon>Pseudomonadati</taxon>
        <taxon>Pseudomonadota</taxon>
        <taxon>Alphaproteobacteria</taxon>
        <taxon>Sphingomonadales</taxon>
        <taxon>Sphingomonadaceae</taxon>
        <taxon>Sphingomonas</taxon>
    </lineage>
</organism>
<name>A0ABS7BN53_9SPHN</name>
<dbReference type="PANTHER" id="PTHR34977:SF1">
    <property type="entry name" value="UPF0337 PROTEIN YJBJ"/>
    <property type="match status" value="1"/>
</dbReference>
<dbReference type="RefSeq" id="WP_219748315.1">
    <property type="nucleotide sequence ID" value="NZ_JAHXZN010000002.1"/>
</dbReference>
<evidence type="ECO:0000313" key="3">
    <source>
        <dbReference type="EMBL" id="MBW6530877.1"/>
    </source>
</evidence>
<evidence type="ECO:0000256" key="1">
    <source>
        <dbReference type="ARBA" id="ARBA00009129"/>
    </source>
</evidence>
<dbReference type="InterPro" id="IPR008462">
    <property type="entry name" value="CsbD"/>
</dbReference>
<proteinExistence type="inferred from homology"/>
<dbReference type="Pfam" id="PF05532">
    <property type="entry name" value="CsbD"/>
    <property type="match status" value="1"/>
</dbReference>
<dbReference type="Proteomes" id="UP000759103">
    <property type="component" value="Unassembled WGS sequence"/>
</dbReference>
<sequence length="94" mass="9727">MNTDTLAGAATNLGGKIKEGLGSATGDKTLRAEGKADQLGGQARQSYGDAKNAVEDTIRPAIDYARQFIHERPFTAAALGGVLGIALINTLRGK</sequence>
<dbReference type="EMBL" id="JAHXZN010000002">
    <property type="protein sequence ID" value="MBW6530877.1"/>
    <property type="molecule type" value="Genomic_DNA"/>
</dbReference>
<comment type="caution">
    <text evidence="3">The sequence shown here is derived from an EMBL/GenBank/DDBJ whole genome shotgun (WGS) entry which is preliminary data.</text>
</comment>
<reference evidence="3 4" key="1">
    <citation type="submission" date="2021-07" db="EMBL/GenBank/DDBJ databases">
        <title>Sphingomonas sp.</title>
        <authorList>
            <person name="Feng G."/>
            <person name="Li J."/>
            <person name="Pan M."/>
        </authorList>
    </citation>
    <scope>NUCLEOTIDE SEQUENCE [LARGE SCALE GENOMIC DNA]</scope>
    <source>
        <strain evidence="3 4">RRHST34</strain>
    </source>
</reference>
<dbReference type="PANTHER" id="PTHR34977">
    <property type="entry name" value="UPF0337 PROTEIN YJBJ"/>
    <property type="match status" value="1"/>
</dbReference>
<dbReference type="InterPro" id="IPR050423">
    <property type="entry name" value="UPF0337_stress_rsp"/>
</dbReference>
<dbReference type="InterPro" id="IPR036629">
    <property type="entry name" value="YjbJ_sf"/>
</dbReference>
<gene>
    <name evidence="3" type="ORF">KZ820_09030</name>
</gene>
<evidence type="ECO:0000313" key="4">
    <source>
        <dbReference type="Proteomes" id="UP000759103"/>
    </source>
</evidence>
<dbReference type="Gene3D" id="1.10.1470.10">
    <property type="entry name" value="YjbJ"/>
    <property type="match status" value="1"/>
</dbReference>
<accession>A0ABS7BN53</accession>
<feature type="domain" description="CsbD-like" evidence="2">
    <location>
        <begin position="4"/>
        <end position="56"/>
    </location>
</feature>
<dbReference type="SUPFAM" id="SSF69047">
    <property type="entry name" value="Hypothetical protein YjbJ"/>
    <property type="match status" value="1"/>
</dbReference>
<protein>
    <submittedName>
        <fullName evidence="3">CsbD family protein</fullName>
    </submittedName>
</protein>
<comment type="similarity">
    <text evidence="1">Belongs to the UPF0337 (CsbD) family.</text>
</comment>